<organism evidence="3 4">
    <name type="scientific">Scytonema millei VB511283</name>
    <dbReference type="NCBI Taxonomy" id="1245923"/>
    <lineage>
        <taxon>Bacteria</taxon>
        <taxon>Bacillati</taxon>
        <taxon>Cyanobacteriota</taxon>
        <taxon>Cyanophyceae</taxon>
        <taxon>Nostocales</taxon>
        <taxon>Scytonemataceae</taxon>
        <taxon>Scytonema</taxon>
    </lineage>
</organism>
<dbReference type="Pfam" id="PF07755">
    <property type="entry name" value="DUF1611"/>
    <property type="match status" value="1"/>
</dbReference>
<dbReference type="EMBL" id="JTJC03000006">
    <property type="protein sequence ID" value="NHC36873.1"/>
    <property type="molecule type" value="Genomic_DNA"/>
</dbReference>
<proteinExistence type="predicted"/>
<dbReference type="SUPFAM" id="SSF52540">
    <property type="entry name" value="P-loop containing nucleoside triphosphate hydrolases"/>
    <property type="match status" value="1"/>
</dbReference>
<keyword evidence="4" id="KW-1185">Reference proteome</keyword>
<dbReference type="PIRSF" id="PIRSF026760">
    <property type="entry name" value="UCP026760"/>
    <property type="match status" value="1"/>
</dbReference>
<name>A0A9X5E8S0_9CYAN</name>
<dbReference type="Proteomes" id="UP000031532">
    <property type="component" value="Unassembled WGS sequence"/>
</dbReference>
<feature type="domain" description="D-glutamate N-acetyltransferase-like N-terminal" evidence="2">
    <location>
        <begin position="43"/>
        <end position="134"/>
    </location>
</feature>
<dbReference type="Gene3D" id="3.40.50.720">
    <property type="entry name" value="NAD(P)-binding Rossmann-like Domain"/>
    <property type="match status" value="1"/>
</dbReference>
<dbReference type="InterPro" id="IPR035086">
    <property type="entry name" value="DgcN-like_C"/>
</dbReference>
<dbReference type="InterPro" id="IPR011669">
    <property type="entry name" value="DgcN-like"/>
</dbReference>
<dbReference type="AlphaFoldDB" id="A0A9X5E8S0"/>
<reference evidence="3 4" key="1">
    <citation type="journal article" date="2015" name="Genome Announc.">
        <title>Draft Genome Sequence of the Terrestrial Cyanobacterium Scytonema millei VB511283, Isolated from Eastern India.</title>
        <authorList>
            <person name="Sen D."/>
            <person name="Chandrababunaidu M.M."/>
            <person name="Singh D."/>
            <person name="Sanghi N."/>
            <person name="Ghorai A."/>
            <person name="Mishra G.P."/>
            <person name="Madduluri M."/>
            <person name="Adhikary S.P."/>
            <person name="Tripathy S."/>
        </authorList>
    </citation>
    <scope>NUCLEOTIDE SEQUENCE [LARGE SCALE GENOMIC DNA]</scope>
    <source>
        <strain evidence="3 4">VB511283</strain>
    </source>
</reference>
<dbReference type="PANTHER" id="PTHR40690">
    <property type="entry name" value="GLL3100 PROTEIN"/>
    <property type="match status" value="1"/>
</dbReference>
<evidence type="ECO:0000313" key="4">
    <source>
        <dbReference type="Proteomes" id="UP000031532"/>
    </source>
</evidence>
<dbReference type="Pfam" id="PF17396">
    <property type="entry name" value="DUF1611_N"/>
    <property type="match status" value="1"/>
</dbReference>
<dbReference type="PANTHER" id="PTHR40690:SF1">
    <property type="entry name" value="DUF1611 DOMAIN-CONTAINING PROTEIN"/>
    <property type="match status" value="1"/>
</dbReference>
<accession>A0A9X5E8S0</accession>
<evidence type="ECO:0000259" key="1">
    <source>
        <dbReference type="Pfam" id="PF07755"/>
    </source>
</evidence>
<dbReference type="Gene3D" id="3.40.50.300">
    <property type="entry name" value="P-loop containing nucleotide triphosphate hydrolases"/>
    <property type="match status" value="1"/>
</dbReference>
<sequence length="347" mass="37069">MRLQAESRVAILLHDGIKGSQGKTGLALLRYSHAQIVAVIDRQCAGESLPIVSGIERDIPIVGSVEEALAYNPDILAIGIAPSGGILPPEWQQEVKQAVFAGLSIANGLHTPLATIPELRDNLRSRQWIWDVRQEPPNLPIASGQAQTLACRRVLAVGTDMGVGKMSACLELDRACQQRGMRSKFIATGQAGLMIAGDGIPLDAIRVDFAAGAVEQMVLQHGSDRDIVFVEGQGSLLHPGSTATLPLIRGTQPTHLVLVHRAGQTHIRNHPHVPIPALTDVVQLYEMVTRAAGAFADVPVAAIALNTFHLDLATARQAIEQTQAETGLPCTDVVRFGTENILDAIVK</sequence>
<dbReference type="InterPro" id="IPR027417">
    <property type="entry name" value="P-loop_NTPase"/>
</dbReference>
<protein>
    <submittedName>
        <fullName evidence="3">DUF1611 domain-containing protein</fullName>
    </submittedName>
</protein>
<feature type="domain" description="D-glutamate N-acetyltransferase-like C-terminal" evidence="1">
    <location>
        <begin position="141"/>
        <end position="342"/>
    </location>
</feature>
<dbReference type="OrthoDB" id="9778498at2"/>
<dbReference type="InterPro" id="IPR035402">
    <property type="entry name" value="DgcN-like_N"/>
</dbReference>
<dbReference type="RefSeq" id="WP_039714092.1">
    <property type="nucleotide sequence ID" value="NZ_JTJC03000006.1"/>
</dbReference>
<evidence type="ECO:0000313" key="3">
    <source>
        <dbReference type="EMBL" id="NHC36873.1"/>
    </source>
</evidence>
<evidence type="ECO:0000259" key="2">
    <source>
        <dbReference type="Pfam" id="PF17396"/>
    </source>
</evidence>
<gene>
    <name evidence="3" type="ORF">QH73_0019910</name>
</gene>
<comment type="caution">
    <text evidence="3">The sequence shown here is derived from an EMBL/GenBank/DDBJ whole genome shotgun (WGS) entry which is preliminary data.</text>
</comment>